<dbReference type="RefSeq" id="WP_264088532.1">
    <property type="nucleotide sequence ID" value="NZ_JAMPJT010000001.1"/>
</dbReference>
<dbReference type="AlphaFoldDB" id="A0AA41XV83"/>
<evidence type="ECO:0000313" key="4">
    <source>
        <dbReference type="Proteomes" id="UP001165569"/>
    </source>
</evidence>
<organism evidence="1 4">
    <name type="scientific">Brenneria izbisi</name>
    <dbReference type="NCBI Taxonomy" id="2939450"/>
    <lineage>
        <taxon>Bacteria</taxon>
        <taxon>Pseudomonadati</taxon>
        <taxon>Pseudomonadota</taxon>
        <taxon>Gammaproteobacteria</taxon>
        <taxon>Enterobacterales</taxon>
        <taxon>Pectobacteriaceae</taxon>
        <taxon>Brenneria</taxon>
    </lineage>
</organism>
<dbReference type="Proteomes" id="UP001165568">
    <property type="component" value="Unassembled WGS sequence"/>
</dbReference>
<name>A0AA41XV83_9GAMM</name>
<proteinExistence type="predicted"/>
<sequence>MDGITFYKISPSLSSYTTEDTAQSSNVLNADASLANFEVIQLSEAGLARSKEHTEQHDQYPLSPLTEEQIKAQDEAVKQLRDQLIAAQLNRIPNLASPLFSDPVTAADAFDFSSWFVMTQEGTTSSTVRLTAALHEALSSPLNGVMTDTTLAFDIAAKKEKLTFINDHFIAEGYRSQASGVINRYIDKLVKRRDNLLLGQAEAELALSIDFADAKRTEAAQSDIETFKAGTHRTQREMVQTLSIADNARSFADMLDQFEMMVRNNGSSVVELQNISQIADHWEDFIQKYA</sequence>
<evidence type="ECO:0000313" key="2">
    <source>
        <dbReference type="EMBL" id="MCV9880841.1"/>
    </source>
</evidence>
<gene>
    <name evidence="1" type="ORF">NC803_01820</name>
    <name evidence="2" type="ORF">NC856_00930</name>
</gene>
<evidence type="ECO:0000313" key="3">
    <source>
        <dbReference type="Proteomes" id="UP001165568"/>
    </source>
</evidence>
<keyword evidence="3" id="KW-1185">Reference proteome</keyword>
<reference evidence="1" key="1">
    <citation type="submission" date="2022-04" db="EMBL/GenBank/DDBJ databases">
        <title>Brenneria sp. isolated from walnut trees in Serbia.</title>
        <authorList>
            <person name="Gasic K."/>
            <person name="Zlatkovic N."/>
            <person name="Kuzmanovic N."/>
        </authorList>
    </citation>
    <scope>NUCLEOTIDE SEQUENCE</scope>
    <source>
        <strain evidence="2">KBI 423</strain>
        <strain evidence="1">KBI 447</strain>
    </source>
</reference>
<dbReference type="EMBL" id="JAMPJU010000001">
    <property type="protein sequence ID" value="MCV9880841.1"/>
    <property type="molecule type" value="Genomic_DNA"/>
</dbReference>
<dbReference type="Proteomes" id="UP001165569">
    <property type="component" value="Unassembled WGS sequence"/>
</dbReference>
<accession>A0AA41XV83</accession>
<dbReference type="EMBL" id="JAMPJT010000001">
    <property type="protein sequence ID" value="MCV9877594.1"/>
    <property type="molecule type" value="Genomic_DNA"/>
</dbReference>
<protein>
    <submittedName>
        <fullName evidence="1">Uncharacterized protein</fullName>
    </submittedName>
</protein>
<evidence type="ECO:0000313" key="1">
    <source>
        <dbReference type="EMBL" id="MCV9877594.1"/>
    </source>
</evidence>
<comment type="caution">
    <text evidence="1">The sequence shown here is derived from an EMBL/GenBank/DDBJ whole genome shotgun (WGS) entry which is preliminary data.</text>
</comment>